<accession>A0A073B832</accession>
<dbReference type="EMBL" id="JNVU01000031">
    <property type="protein sequence ID" value="KEI43864.1"/>
    <property type="molecule type" value="Genomic_DNA"/>
</dbReference>
<keyword evidence="2" id="KW-0808">Transferase</keyword>
<dbReference type="AlphaFoldDB" id="A0A073B832"/>
<dbReference type="GO" id="GO:0016747">
    <property type="term" value="F:acyltransferase activity, transferring groups other than amino-acyl groups"/>
    <property type="evidence" value="ECO:0007669"/>
    <property type="project" value="InterPro"/>
</dbReference>
<gene>
    <name evidence="2" type="ORF">GU90_12825</name>
</gene>
<organism evidence="2 3">
    <name type="scientific">Saccharopolyspora rectivirgula</name>
    <dbReference type="NCBI Taxonomy" id="28042"/>
    <lineage>
        <taxon>Bacteria</taxon>
        <taxon>Bacillati</taxon>
        <taxon>Actinomycetota</taxon>
        <taxon>Actinomycetes</taxon>
        <taxon>Pseudonocardiales</taxon>
        <taxon>Pseudonocardiaceae</taxon>
        <taxon>Saccharopolyspora</taxon>
    </lineage>
</organism>
<dbReference type="Gene3D" id="3.40.630.30">
    <property type="match status" value="1"/>
</dbReference>
<comment type="caution">
    <text evidence="2">The sequence shown here is derived from an EMBL/GenBank/DDBJ whole genome shotgun (WGS) entry which is preliminary data.</text>
</comment>
<dbReference type="RefSeq" id="WP_029720632.1">
    <property type="nucleotide sequence ID" value="NZ_JAJUIW010000074.1"/>
</dbReference>
<sequence length="169" mass="18040">MSTWITRPETTADLSTIREINLAAFPTAEEADLVDALRADPQAWIDGLSHVAETEGGDIVGHALLTRCHIDAHPALALAPCAVLPAYQRKGAGSAVIQAVLEAARARGENTVVVLGHPDYYPRFGFTPASRWGIRAPLEVPDEAMMALSLDPQQPVPSGTIHYPPAFGI</sequence>
<feature type="domain" description="N-acetyltransferase" evidence="1">
    <location>
        <begin position="4"/>
        <end position="151"/>
    </location>
</feature>
<protein>
    <submittedName>
        <fullName evidence="2">Acetyltransferase</fullName>
    </submittedName>
</protein>
<keyword evidence="3" id="KW-1185">Reference proteome</keyword>
<dbReference type="PROSITE" id="PS51186">
    <property type="entry name" value="GNAT"/>
    <property type="match status" value="1"/>
</dbReference>
<dbReference type="STRING" id="28042.GU90_12825"/>
<dbReference type="InterPro" id="IPR016181">
    <property type="entry name" value="Acyl_CoA_acyltransferase"/>
</dbReference>
<evidence type="ECO:0000313" key="3">
    <source>
        <dbReference type="Proteomes" id="UP000031419"/>
    </source>
</evidence>
<evidence type="ECO:0000259" key="1">
    <source>
        <dbReference type="PROSITE" id="PS51186"/>
    </source>
</evidence>
<dbReference type="Proteomes" id="UP000031419">
    <property type="component" value="Unassembled WGS sequence"/>
</dbReference>
<dbReference type="InterPro" id="IPR000182">
    <property type="entry name" value="GNAT_dom"/>
</dbReference>
<proteinExistence type="predicted"/>
<name>A0A073B832_9PSEU</name>
<dbReference type="PANTHER" id="PTHR43617:SF2">
    <property type="entry name" value="UPF0039 PROTEIN SLL0451"/>
    <property type="match status" value="1"/>
</dbReference>
<dbReference type="eggNOG" id="COG3153">
    <property type="taxonomic scope" value="Bacteria"/>
</dbReference>
<dbReference type="PANTHER" id="PTHR43617">
    <property type="entry name" value="L-AMINO ACID N-ACETYLTRANSFERASE"/>
    <property type="match status" value="1"/>
</dbReference>
<dbReference type="OrthoDB" id="9797178at2"/>
<dbReference type="InterPro" id="IPR050276">
    <property type="entry name" value="MshD_Acetyltransferase"/>
</dbReference>
<evidence type="ECO:0000313" key="2">
    <source>
        <dbReference type="EMBL" id="KEI43864.1"/>
    </source>
</evidence>
<dbReference type="Pfam" id="PF00583">
    <property type="entry name" value="Acetyltransf_1"/>
    <property type="match status" value="1"/>
</dbReference>
<dbReference type="SUPFAM" id="SSF55729">
    <property type="entry name" value="Acyl-CoA N-acyltransferases (Nat)"/>
    <property type="match status" value="1"/>
</dbReference>
<dbReference type="CDD" id="cd04301">
    <property type="entry name" value="NAT_SF"/>
    <property type="match status" value="1"/>
</dbReference>
<reference evidence="2 3" key="1">
    <citation type="submission" date="2014-06" db="EMBL/GenBank/DDBJ databases">
        <title>Saccharopolyspora rectivirgula DSM-43113 Genome sequencing.</title>
        <authorList>
            <person name="Barrera C."/>
            <person name="Millon L."/>
            <person name="Rognon B."/>
            <person name="Zaugg C."/>
            <person name="Monod M."/>
        </authorList>
    </citation>
    <scope>NUCLEOTIDE SEQUENCE [LARGE SCALE GENOMIC DNA]</scope>
    <source>
        <strain evidence="2 3">DSM 43113</strain>
    </source>
</reference>